<feature type="transmembrane region" description="Helical" evidence="9">
    <location>
        <begin position="437"/>
        <end position="461"/>
    </location>
</feature>
<organism evidence="11 12">
    <name type="scientific">Protomyces lactucae-debilis</name>
    <dbReference type="NCBI Taxonomy" id="2754530"/>
    <lineage>
        <taxon>Eukaryota</taxon>
        <taxon>Fungi</taxon>
        <taxon>Dikarya</taxon>
        <taxon>Ascomycota</taxon>
        <taxon>Taphrinomycotina</taxon>
        <taxon>Taphrinomycetes</taxon>
        <taxon>Taphrinales</taxon>
        <taxon>Protomycetaceae</taxon>
        <taxon>Protomyces</taxon>
    </lineage>
</organism>
<proteinExistence type="inferred from homology"/>
<dbReference type="GeneID" id="63784576"/>
<evidence type="ECO:0000256" key="1">
    <source>
        <dbReference type="ARBA" id="ARBA00004651"/>
    </source>
</evidence>
<comment type="caution">
    <text evidence="11">The sequence shown here is derived from an EMBL/GenBank/DDBJ whole genome shotgun (WGS) entry which is preliminary data.</text>
</comment>
<feature type="region of interest" description="Disordered" evidence="8">
    <location>
        <begin position="595"/>
        <end position="627"/>
    </location>
</feature>
<comment type="similarity">
    <text evidence="7">Belongs to the major facilitator superfamily. DHA1 family. Polyamines/proton antiporter (TC 2.A.1.2.16) subfamily.</text>
</comment>
<dbReference type="GO" id="GO:1903710">
    <property type="term" value="P:spermine transmembrane transport"/>
    <property type="evidence" value="ECO:0007669"/>
    <property type="project" value="UniProtKB-ARBA"/>
</dbReference>
<dbReference type="FunFam" id="1.20.1250.20:FF:000011">
    <property type="entry name" value="MFS multidrug transporter, putative"/>
    <property type="match status" value="1"/>
</dbReference>
<dbReference type="Pfam" id="PF07690">
    <property type="entry name" value="MFS_1"/>
    <property type="match status" value="1"/>
</dbReference>
<feature type="transmembrane region" description="Helical" evidence="9">
    <location>
        <begin position="294"/>
        <end position="320"/>
    </location>
</feature>
<dbReference type="EMBL" id="MCFI01000016">
    <property type="protein sequence ID" value="ORY78951.1"/>
    <property type="molecule type" value="Genomic_DNA"/>
</dbReference>
<dbReference type="GO" id="GO:1903711">
    <property type="term" value="P:spermidine transmembrane transport"/>
    <property type="evidence" value="ECO:0007669"/>
    <property type="project" value="UniProtKB-ARBA"/>
</dbReference>
<evidence type="ECO:0000259" key="10">
    <source>
        <dbReference type="PROSITE" id="PS50850"/>
    </source>
</evidence>
<feature type="transmembrane region" description="Helical" evidence="9">
    <location>
        <begin position="340"/>
        <end position="358"/>
    </location>
</feature>
<dbReference type="PANTHER" id="PTHR23502">
    <property type="entry name" value="MAJOR FACILITATOR SUPERFAMILY"/>
    <property type="match status" value="1"/>
</dbReference>
<evidence type="ECO:0000256" key="2">
    <source>
        <dbReference type="ARBA" id="ARBA00022448"/>
    </source>
</evidence>
<dbReference type="Gene3D" id="1.20.1250.20">
    <property type="entry name" value="MFS general substrate transporter like domains"/>
    <property type="match status" value="1"/>
</dbReference>
<dbReference type="Proteomes" id="UP000193685">
    <property type="component" value="Unassembled WGS sequence"/>
</dbReference>
<sequence length="671" mass="73079">MDLGKLERWISRPAAKPYRSKRLIQRQTTAGGTAVDPELLRPALDDDGHVAFDDDDIENPKNWSPARRWYITMASVLLVVNATFASSSPSGCLGSIIEDFGVSQEVGSLVITVYLLGYVFGPLLWGPLSEFYGRRPLFLLTFTLYLCFTFLCAFTPNYAGLLIGRFLTGTFASASLSNSPGVLVDIWGPMERGNAMAVFSMMTFVGPALGPLTSGFIQLKLNWRWSFYVLLWLAGITQLMLLTIPETLGPIVLLNKARRIRKQKIPGYEDVQAPVESEDRSLANIFKTALTRPWLILVDPISFAVAVYLSVVYALLYMLFSIYPIVFQKQRGWNAGVGQLPLLGVAIGAVLGGGLVFWQTQREVKAMRAGHKPVAEDRLSIARWGGILFAASMFGFGWSANFNYVHWIVPTIFGVFLAASILIIFTSMLNYLTDSYLRFAASALAANTVARSLAGAAAPLFTRQMFTNLGVGPGASIVGGIACLLAPIPFIFIKYGGPIRERSKFAPTPTGPKPVNKEEEDTDSSPSQDAPTPPASGDLSLQRSKSAISQSGSTTPLPRQQKKYWQDESNTIAQQIRDMQAGVPYVNEDLTMTRTRTGGSASLGLRKTRTGEMPKPPTSPGAAGIARPRVVKIVDDVPERVQEEGATLSTEPTHLSEGSEKTAVDANKGTQ</sequence>
<dbReference type="RefSeq" id="XP_040723583.1">
    <property type="nucleotide sequence ID" value="XM_040867977.1"/>
</dbReference>
<dbReference type="SUPFAM" id="SSF103473">
    <property type="entry name" value="MFS general substrate transporter"/>
    <property type="match status" value="1"/>
</dbReference>
<keyword evidence="2" id="KW-0813">Transport</keyword>
<dbReference type="AlphaFoldDB" id="A0A1Y2F522"/>
<reference evidence="11 12" key="1">
    <citation type="submission" date="2016-07" db="EMBL/GenBank/DDBJ databases">
        <title>Pervasive Adenine N6-methylation of Active Genes in Fungi.</title>
        <authorList>
            <consortium name="DOE Joint Genome Institute"/>
            <person name="Mondo S.J."/>
            <person name="Dannebaum R.O."/>
            <person name="Kuo R.C."/>
            <person name="Labutti K."/>
            <person name="Haridas S."/>
            <person name="Kuo A."/>
            <person name="Salamov A."/>
            <person name="Ahrendt S.R."/>
            <person name="Lipzen A."/>
            <person name="Sullivan W."/>
            <person name="Andreopoulos W.B."/>
            <person name="Clum A."/>
            <person name="Lindquist E."/>
            <person name="Daum C."/>
            <person name="Ramamoorthy G.K."/>
            <person name="Gryganskyi A."/>
            <person name="Culley D."/>
            <person name="Magnuson J.K."/>
            <person name="James T.Y."/>
            <person name="O'Malley M.A."/>
            <person name="Stajich J.E."/>
            <person name="Spatafora J.W."/>
            <person name="Visel A."/>
            <person name="Grigoriev I.V."/>
        </authorList>
    </citation>
    <scope>NUCLEOTIDE SEQUENCE [LARGE SCALE GENOMIC DNA]</scope>
    <source>
        <strain evidence="11 12">12-1054</strain>
    </source>
</reference>
<feature type="transmembrane region" description="Helical" evidence="9">
    <location>
        <begin position="69"/>
        <end position="86"/>
    </location>
</feature>
<feature type="transmembrane region" description="Helical" evidence="9">
    <location>
        <begin position="196"/>
        <end position="217"/>
    </location>
</feature>
<evidence type="ECO:0000256" key="4">
    <source>
        <dbReference type="ARBA" id="ARBA00022692"/>
    </source>
</evidence>
<protein>
    <submittedName>
        <fullName evidence="11">Major facilitator superfamily domain-containing protein</fullName>
    </submittedName>
</protein>
<evidence type="ECO:0000256" key="5">
    <source>
        <dbReference type="ARBA" id="ARBA00022989"/>
    </source>
</evidence>
<feature type="region of interest" description="Disordered" evidence="8">
    <location>
        <begin position="503"/>
        <end position="565"/>
    </location>
</feature>
<feature type="transmembrane region" description="Helical" evidence="9">
    <location>
        <begin position="229"/>
        <end position="254"/>
    </location>
</feature>
<evidence type="ECO:0000256" key="6">
    <source>
        <dbReference type="ARBA" id="ARBA00023136"/>
    </source>
</evidence>
<feature type="domain" description="Major facilitator superfamily (MFS) profile" evidence="10">
    <location>
        <begin position="67"/>
        <end position="498"/>
    </location>
</feature>
<dbReference type="GO" id="GO:0022857">
    <property type="term" value="F:transmembrane transporter activity"/>
    <property type="evidence" value="ECO:0007669"/>
    <property type="project" value="InterPro"/>
</dbReference>
<name>A0A1Y2F522_PROLT</name>
<feature type="transmembrane region" description="Helical" evidence="9">
    <location>
        <begin position="404"/>
        <end position="425"/>
    </location>
</feature>
<dbReference type="InterPro" id="IPR020846">
    <property type="entry name" value="MFS_dom"/>
</dbReference>
<gene>
    <name evidence="11" type="ORF">BCR37DRAFT_350064</name>
</gene>
<feature type="transmembrane region" description="Helical" evidence="9">
    <location>
        <begin position="137"/>
        <end position="156"/>
    </location>
</feature>
<dbReference type="GO" id="GO:0005886">
    <property type="term" value="C:plasma membrane"/>
    <property type="evidence" value="ECO:0007669"/>
    <property type="project" value="UniProtKB-SubCell"/>
</dbReference>
<keyword evidence="6 9" id="KW-0472">Membrane</keyword>
<dbReference type="OrthoDB" id="6770063at2759"/>
<feature type="transmembrane region" description="Helical" evidence="9">
    <location>
        <begin position="379"/>
        <end position="398"/>
    </location>
</feature>
<dbReference type="InterPro" id="IPR011701">
    <property type="entry name" value="MFS"/>
</dbReference>
<dbReference type="InterPro" id="IPR036259">
    <property type="entry name" value="MFS_trans_sf"/>
</dbReference>
<evidence type="ECO:0000256" key="8">
    <source>
        <dbReference type="SAM" id="MobiDB-lite"/>
    </source>
</evidence>
<accession>A0A1Y2F522</accession>
<feature type="region of interest" description="Disordered" evidence="8">
    <location>
        <begin position="640"/>
        <end position="671"/>
    </location>
</feature>
<evidence type="ECO:0000256" key="7">
    <source>
        <dbReference type="ARBA" id="ARBA00038459"/>
    </source>
</evidence>
<feature type="transmembrane region" description="Helical" evidence="9">
    <location>
        <begin position="473"/>
        <end position="493"/>
    </location>
</feature>
<feature type="compositionally biased region" description="Polar residues" evidence="8">
    <location>
        <begin position="539"/>
        <end position="558"/>
    </location>
</feature>
<keyword evidence="3" id="KW-1003">Cell membrane</keyword>
<evidence type="ECO:0000313" key="12">
    <source>
        <dbReference type="Proteomes" id="UP000193685"/>
    </source>
</evidence>
<keyword evidence="5 9" id="KW-1133">Transmembrane helix</keyword>
<keyword evidence="12" id="KW-1185">Reference proteome</keyword>
<dbReference type="PANTHER" id="PTHR23502:SF186">
    <property type="entry name" value="MAJOR FACILITATOR SUPERFAMILY (MFS) PROFILE DOMAIN-CONTAINING PROTEIN"/>
    <property type="match status" value="1"/>
</dbReference>
<feature type="transmembrane region" description="Helical" evidence="9">
    <location>
        <begin position="106"/>
        <end position="125"/>
    </location>
</feature>
<keyword evidence="4 9" id="KW-0812">Transmembrane</keyword>
<dbReference type="CDD" id="cd17323">
    <property type="entry name" value="MFS_Tpo1_MDR_like"/>
    <property type="match status" value="1"/>
</dbReference>
<dbReference type="OMA" id="CYITAIA"/>
<dbReference type="PROSITE" id="PS50850">
    <property type="entry name" value="MFS"/>
    <property type="match status" value="1"/>
</dbReference>
<evidence type="ECO:0000313" key="11">
    <source>
        <dbReference type="EMBL" id="ORY78951.1"/>
    </source>
</evidence>
<evidence type="ECO:0000256" key="3">
    <source>
        <dbReference type="ARBA" id="ARBA00022475"/>
    </source>
</evidence>
<evidence type="ECO:0000256" key="9">
    <source>
        <dbReference type="SAM" id="Phobius"/>
    </source>
</evidence>
<comment type="subcellular location">
    <subcellularLocation>
        <location evidence="1">Cell membrane</location>
        <topology evidence="1">Multi-pass membrane protein</topology>
    </subcellularLocation>
</comment>
<dbReference type="STRING" id="56484.A0A1Y2F522"/>
<feature type="transmembrane region" description="Helical" evidence="9">
    <location>
        <begin position="162"/>
        <end position="184"/>
    </location>
</feature>